<dbReference type="PRINTS" id="PR00050">
    <property type="entry name" value="COLDSHOCK"/>
</dbReference>
<dbReference type="InterPro" id="IPR012340">
    <property type="entry name" value="NA-bd_OB-fold"/>
</dbReference>
<dbReference type="InterPro" id="IPR011129">
    <property type="entry name" value="CSD"/>
</dbReference>
<dbReference type="PANTHER" id="PTHR46565:SF20">
    <property type="entry name" value="COLD SHOCK DOMAIN-CONTAINING PROTEIN 4"/>
    <property type="match status" value="1"/>
</dbReference>
<dbReference type="EMBL" id="MN740059">
    <property type="protein sequence ID" value="QHT86151.1"/>
    <property type="molecule type" value="Genomic_DNA"/>
</dbReference>
<evidence type="ECO:0000259" key="2">
    <source>
        <dbReference type="PROSITE" id="PS51857"/>
    </source>
</evidence>
<dbReference type="PANTHER" id="PTHR46565">
    <property type="entry name" value="COLD SHOCK DOMAIN PROTEIN 2"/>
    <property type="match status" value="1"/>
</dbReference>
<organism evidence="3">
    <name type="scientific">viral metagenome</name>
    <dbReference type="NCBI Taxonomy" id="1070528"/>
    <lineage>
        <taxon>unclassified sequences</taxon>
        <taxon>metagenomes</taxon>
        <taxon>organismal metagenomes</taxon>
    </lineage>
</organism>
<dbReference type="AlphaFoldDB" id="A0A6C0HZG7"/>
<evidence type="ECO:0000313" key="3">
    <source>
        <dbReference type="EMBL" id="QHT86151.1"/>
    </source>
</evidence>
<dbReference type="GO" id="GO:0003676">
    <property type="term" value="F:nucleic acid binding"/>
    <property type="evidence" value="ECO:0007669"/>
    <property type="project" value="InterPro"/>
</dbReference>
<dbReference type="InterPro" id="IPR002059">
    <property type="entry name" value="CSP_DNA-bd"/>
</dbReference>
<protein>
    <recommendedName>
        <fullName evidence="2">CSD domain-containing protein</fullName>
    </recommendedName>
</protein>
<feature type="region of interest" description="Disordered" evidence="1">
    <location>
        <begin position="95"/>
        <end position="148"/>
    </location>
</feature>
<dbReference type="PROSITE" id="PS51857">
    <property type="entry name" value="CSD_2"/>
    <property type="match status" value="1"/>
</dbReference>
<evidence type="ECO:0000256" key="1">
    <source>
        <dbReference type="SAM" id="MobiDB-lite"/>
    </source>
</evidence>
<name>A0A6C0HZG7_9ZZZZ</name>
<proteinExistence type="predicted"/>
<accession>A0A6C0HZG7</accession>
<dbReference type="Pfam" id="PF00313">
    <property type="entry name" value="CSD"/>
    <property type="match status" value="1"/>
</dbReference>
<dbReference type="SMART" id="SM00357">
    <property type="entry name" value="CSP"/>
    <property type="match status" value="1"/>
</dbReference>
<dbReference type="SUPFAM" id="SSF50249">
    <property type="entry name" value="Nucleic acid-binding proteins"/>
    <property type="match status" value="1"/>
</dbReference>
<dbReference type="CDD" id="cd04458">
    <property type="entry name" value="CSP_CDS"/>
    <property type="match status" value="1"/>
</dbReference>
<feature type="domain" description="CSD" evidence="2">
    <location>
        <begin position="10"/>
        <end position="83"/>
    </location>
</feature>
<reference evidence="3" key="1">
    <citation type="journal article" date="2020" name="Nature">
        <title>Giant virus diversity and host interactions through global metagenomics.</title>
        <authorList>
            <person name="Schulz F."/>
            <person name="Roux S."/>
            <person name="Paez-Espino D."/>
            <person name="Jungbluth S."/>
            <person name="Walsh D.A."/>
            <person name="Denef V.J."/>
            <person name="McMahon K.D."/>
            <person name="Konstantinidis K.T."/>
            <person name="Eloe-Fadrosh E.A."/>
            <person name="Kyrpides N.C."/>
            <person name="Woyke T."/>
        </authorList>
    </citation>
    <scope>NUCLEOTIDE SEQUENCE</scope>
    <source>
        <strain evidence="3">GVMAG-M-3300023184-184</strain>
    </source>
</reference>
<dbReference type="Gene3D" id="2.40.50.140">
    <property type="entry name" value="Nucleic acid-binding proteins"/>
    <property type="match status" value="1"/>
</dbReference>
<sequence length="148" mass="16880">MSSEMSSSSKTIGQVKWFNNKAGYGFITVKEEDGSSKDIFAHYTNLKADDSQYKYLVQGEYVEFVLASLDDGKHEVQAKEITGINLGQLMCETRKLNSSVDQPNVRRGPPNPVRNNRRPFVKEQRRQQSVQQQQQTDEDGFTKVTKKN</sequence>